<gene>
    <name evidence="1" type="ORF">PPERSA_06202</name>
</gene>
<sequence>MYQQQKNIYQKSDHLEYPTSQKNYEYFHQNQGHSRYILPSENQNVPQNLIKNVEFYPHKLVSQVRPSPPVYLQPPKEISQYKRGNQYAEFQPYQYERPIIARKKLEIGLDRPFSQPRYYDIFQPYHRNLYDQQHFQENQGHIVDYIKIKPEWEEWRGCEDFANILNQMLQYELKAEKLKFDLVNQPDFNIGGLYTLFINSTLDKEQKIENQEEACQKNLYFSSFSKGIQDFDIFADAYFKTNVILGDLLRLLLSQEDAQEFFRKEVLKRKIEMDKIWLKINPAMRNSVQVEHIRCFLMNYNFHYSREQVKMLLHRINKQNKFDVTFEQIYDEFKPRSFIFKQQDKENIQTNLDIKDQSDYNETLKK</sequence>
<dbReference type="InParanoid" id="A0A0V0R1J4"/>
<proteinExistence type="predicted"/>
<protein>
    <submittedName>
        <fullName evidence="1">Uncharacterized protein</fullName>
    </submittedName>
</protein>
<name>A0A0V0R1J4_PSEPJ</name>
<comment type="caution">
    <text evidence="1">The sequence shown here is derived from an EMBL/GenBank/DDBJ whole genome shotgun (WGS) entry which is preliminary data.</text>
</comment>
<organism evidence="1 2">
    <name type="scientific">Pseudocohnilembus persalinus</name>
    <name type="common">Ciliate</name>
    <dbReference type="NCBI Taxonomy" id="266149"/>
    <lineage>
        <taxon>Eukaryota</taxon>
        <taxon>Sar</taxon>
        <taxon>Alveolata</taxon>
        <taxon>Ciliophora</taxon>
        <taxon>Intramacronucleata</taxon>
        <taxon>Oligohymenophorea</taxon>
        <taxon>Scuticociliatia</taxon>
        <taxon>Philasterida</taxon>
        <taxon>Pseudocohnilembidae</taxon>
        <taxon>Pseudocohnilembus</taxon>
    </lineage>
</organism>
<dbReference type="AlphaFoldDB" id="A0A0V0R1J4"/>
<dbReference type="EMBL" id="LDAU01000076">
    <property type="protein sequence ID" value="KRX08024.1"/>
    <property type="molecule type" value="Genomic_DNA"/>
</dbReference>
<dbReference type="OrthoDB" id="306212at2759"/>
<reference evidence="1 2" key="1">
    <citation type="journal article" date="2015" name="Sci. Rep.">
        <title>Genome of the facultative scuticociliatosis pathogen Pseudocohnilembus persalinus provides insight into its virulence through horizontal gene transfer.</title>
        <authorList>
            <person name="Xiong J."/>
            <person name="Wang G."/>
            <person name="Cheng J."/>
            <person name="Tian M."/>
            <person name="Pan X."/>
            <person name="Warren A."/>
            <person name="Jiang C."/>
            <person name="Yuan D."/>
            <person name="Miao W."/>
        </authorList>
    </citation>
    <scope>NUCLEOTIDE SEQUENCE [LARGE SCALE GENOMIC DNA]</scope>
    <source>
        <strain evidence="1">36N120E</strain>
    </source>
</reference>
<accession>A0A0V0R1J4</accession>
<evidence type="ECO:0000313" key="2">
    <source>
        <dbReference type="Proteomes" id="UP000054937"/>
    </source>
</evidence>
<keyword evidence="2" id="KW-1185">Reference proteome</keyword>
<dbReference type="Proteomes" id="UP000054937">
    <property type="component" value="Unassembled WGS sequence"/>
</dbReference>
<evidence type="ECO:0000313" key="1">
    <source>
        <dbReference type="EMBL" id="KRX08024.1"/>
    </source>
</evidence>